<evidence type="ECO:0000313" key="1">
    <source>
        <dbReference type="EMBL" id="EOA87542.1"/>
    </source>
</evidence>
<sequence length="547" mass="59648">MSSVTSWYSLCGLQGAYAFNFTCFGQGCDFLSSFPNVTCNTNESGLTCTNGIQCTDTPEFWDVTSWSLNGTRLIHVENITVSEEHYPAADQTIPASSNTTTRNPDCIPKTRRERASTTAWFYHDDPHNHGSTDIPHALEKRERRLGTQSSLREDVISLVNFVRDTTKASNNKAVQSFDVDDVAVKIFDFACEKLANIAGNKGIVAFTTFALELESFRTGCATLVTGVIEGLLAETGPADIAALPLIGWAANSLCSAVIAQTFLTAIPGSRQTYNSLKKQLCGKVKCMFITDTLSDHANCGRCNHHCGSSDVCINGACSNQYCGGSHTDFSRCGYGDNYDTCTCASTFSGTGLCAEYTTSCVGSLTDDCESSDDCKTGFICGLMPGCDTQTCLNVAPCGTADRPSDQTETLPQEQQKDWWTFRLLNDETRQYVQNPGSVYSIDHSNLISSDTGIEVNTNCIKVIDTVSNFIGSYLNKNDDFYFGWDPKGEAFPETDTCCLQVFGNDNCAIEANAEDYETYCQSGGGKWKFAFNVASWQVTNCVSMFEP</sequence>
<gene>
    <name evidence="1" type="ORF">SETTUDRAFT_184462</name>
</gene>
<dbReference type="EMBL" id="KB908581">
    <property type="protein sequence ID" value="EOA87542.1"/>
    <property type="molecule type" value="Genomic_DNA"/>
</dbReference>
<accession>R0KHM0</accession>
<name>R0KHM0_EXST2</name>
<protein>
    <submittedName>
        <fullName evidence="1">Uncharacterized protein</fullName>
    </submittedName>
</protein>
<reference evidence="1 2" key="1">
    <citation type="journal article" date="2012" name="PLoS Pathog.">
        <title>Diverse lifestyles and strategies of plant pathogenesis encoded in the genomes of eighteen Dothideomycetes fungi.</title>
        <authorList>
            <person name="Ohm R.A."/>
            <person name="Feau N."/>
            <person name="Henrissat B."/>
            <person name="Schoch C.L."/>
            <person name="Horwitz B.A."/>
            <person name="Barry K.W."/>
            <person name="Condon B.J."/>
            <person name="Copeland A.C."/>
            <person name="Dhillon B."/>
            <person name="Glaser F."/>
            <person name="Hesse C.N."/>
            <person name="Kosti I."/>
            <person name="LaButti K."/>
            <person name="Lindquist E.A."/>
            <person name="Lucas S."/>
            <person name="Salamov A.A."/>
            <person name="Bradshaw R.E."/>
            <person name="Ciuffetti L."/>
            <person name="Hamelin R.C."/>
            <person name="Kema G.H.J."/>
            <person name="Lawrence C."/>
            <person name="Scott J.A."/>
            <person name="Spatafora J.W."/>
            <person name="Turgeon B.G."/>
            <person name="de Wit P.J.G.M."/>
            <person name="Zhong S."/>
            <person name="Goodwin S.B."/>
            <person name="Grigoriev I.V."/>
        </authorList>
    </citation>
    <scope>NUCLEOTIDE SEQUENCE [LARGE SCALE GENOMIC DNA]</scope>
    <source>
        <strain evidence="2">28A</strain>
    </source>
</reference>
<dbReference type="OrthoDB" id="5076308at2759"/>
<evidence type="ECO:0000313" key="2">
    <source>
        <dbReference type="Proteomes" id="UP000016935"/>
    </source>
</evidence>
<dbReference type="Proteomes" id="UP000016935">
    <property type="component" value="Unassembled WGS sequence"/>
</dbReference>
<dbReference type="AlphaFoldDB" id="R0KHM0"/>
<proteinExistence type="predicted"/>
<dbReference type="GeneID" id="19402039"/>
<organism evidence="1 2">
    <name type="scientific">Exserohilum turcicum (strain 28A)</name>
    <name type="common">Northern leaf blight fungus</name>
    <name type="synonym">Setosphaeria turcica</name>
    <dbReference type="NCBI Taxonomy" id="671987"/>
    <lineage>
        <taxon>Eukaryota</taxon>
        <taxon>Fungi</taxon>
        <taxon>Dikarya</taxon>
        <taxon>Ascomycota</taxon>
        <taxon>Pezizomycotina</taxon>
        <taxon>Dothideomycetes</taxon>
        <taxon>Pleosporomycetidae</taxon>
        <taxon>Pleosporales</taxon>
        <taxon>Pleosporineae</taxon>
        <taxon>Pleosporaceae</taxon>
        <taxon>Exserohilum</taxon>
    </lineage>
</organism>
<dbReference type="RefSeq" id="XP_008024774.1">
    <property type="nucleotide sequence ID" value="XM_008026583.1"/>
</dbReference>
<keyword evidence="2" id="KW-1185">Reference proteome</keyword>
<dbReference type="HOGENOM" id="CLU_436253_0_0_1"/>
<reference evidence="1 2" key="2">
    <citation type="journal article" date="2013" name="PLoS Genet.">
        <title>Comparative genome structure, secondary metabolite, and effector coding capacity across Cochliobolus pathogens.</title>
        <authorList>
            <person name="Condon B.J."/>
            <person name="Leng Y."/>
            <person name="Wu D."/>
            <person name="Bushley K.E."/>
            <person name="Ohm R.A."/>
            <person name="Otillar R."/>
            <person name="Martin J."/>
            <person name="Schackwitz W."/>
            <person name="Grimwood J."/>
            <person name="MohdZainudin N."/>
            <person name="Xue C."/>
            <person name="Wang R."/>
            <person name="Manning V.A."/>
            <person name="Dhillon B."/>
            <person name="Tu Z.J."/>
            <person name="Steffenson B.J."/>
            <person name="Salamov A."/>
            <person name="Sun H."/>
            <person name="Lowry S."/>
            <person name="LaButti K."/>
            <person name="Han J."/>
            <person name="Copeland A."/>
            <person name="Lindquist E."/>
            <person name="Barry K."/>
            <person name="Schmutz J."/>
            <person name="Baker S.E."/>
            <person name="Ciuffetti L.M."/>
            <person name="Grigoriev I.V."/>
            <person name="Zhong S."/>
            <person name="Turgeon B.G."/>
        </authorList>
    </citation>
    <scope>NUCLEOTIDE SEQUENCE [LARGE SCALE GENOMIC DNA]</scope>
    <source>
        <strain evidence="2">28A</strain>
    </source>
</reference>